<protein>
    <submittedName>
        <fullName evidence="2">Alpha/beta hydrolase</fullName>
    </submittedName>
</protein>
<dbReference type="EMBL" id="CP098502">
    <property type="protein sequence ID" value="UTI64808.1"/>
    <property type="molecule type" value="Genomic_DNA"/>
</dbReference>
<dbReference type="InterPro" id="IPR029058">
    <property type="entry name" value="AB_hydrolase_fold"/>
</dbReference>
<keyword evidence="3" id="KW-1185">Reference proteome</keyword>
<organism evidence="2 3">
    <name type="scientific">Paraconexibacter antarcticus</name>
    <dbReference type="NCBI Taxonomy" id="2949664"/>
    <lineage>
        <taxon>Bacteria</taxon>
        <taxon>Bacillati</taxon>
        <taxon>Actinomycetota</taxon>
        <taxon>Thermoleophilia</taxon>
        <taxon>Solirubrobacterales</taxon>
        <taxon>Paraconexibacteraceae</taxon>
        <taxon>Paraconexibacter</taxon>
    </lineage>
</organism>
<evidence type="ECO:0000313" key="3">
    <source>
        <dbReference type="Proteomes" id="UP001056035"/>
    </source>
</evidence>
<dbReference type="Pfam" id="PF00561">
    <property type="entry name" value="Abhydrolase_1"/>
    <property type="match status" value="1"/>
</dbReference>
<dbReference type="Gene3D" id="3.40.50.1820">
    <property type="entry name" value="alpha/beta hydrolase"/>
    <property type="match status" value="1"/>
</dbReference>
<dbReference type="GO" id="GO:0016787">
    <property type="term" value="F:hydrolase activity"/>
    <property type="evidence" value="ECO:0007669"/>
    <property type="project" value="UniProtKB-KW"/>
</dbReference>
<dbReference type="SUPFAM" id="SSF53474">
    <property type="entry name" value="alpha/beta-Hydrolases"/>
    <property type="match status" value="1"/>
</dbReference>
<reference evidence="2 3" key="1">
    <citation type="submission" date="2022-06" db="EMBL/GenBank/DDBJ databases">
        <title>Paraconexibacter antarcticus.</title>
        <authorList>
            <person name="Kim C.S."/>
        </authorList>
    </citation>
    <scope>NUCLEOTIDE SEQUENCE [LARGE SCALE GENOMIC DNA]</scope>
    <source>
        <strain evidence="2 3">02-257</strain>
    </source>
</reference>
<dbReference type="InterPro" id="IPR000073">
    <property type="entry name" value="AB_hydrolase_1"/>
</dbReference>
<dbReference type="PRINTS" id="PR00111">
    <property type="entry name" value="ABHYDROLASE"/>
</dbReference>
<proteinExistence type="predicted"/>
<accession>A0ABY5DS05</accession>
<dbReference type="PANTHER" id="PTHR43798:SF24">
    <property type="entry name" value="CIS-3-ALKYL-4-ALKYLOXETAN-2-ONE DECARBOXYLASE"/>
    <property type="match status" value="1"/>
</dbReference>
<evidence type="ECO:0000313" key="2">
    <source>
        <dbReference type="EMBL" id="UTI64808.1"/>
    </source>
</evidence>
<gene>
    <name evidence="2" type="ORF">NBH00_01040</name>
</gene>
<feature type="domain" description="AB hydrolase-1" evidence="1">
    <location>
        <begin position="28"/>
        <end position="258"/>
    </location>
</feature>
<dbReference type="RefSeq" id="WP_254571506.1">
    <property type="nucleotide sequence ID" value="NZ_CP098502.1"/>
</dbReference>
<dbReference type="PANTHER" id="PTHR43798">
    <property type="entry name" value="MONOACYLGLYCEROL LIPASE"/>
    <property type="match status" value="1"/>
</dbReference>
<dbReference type="Proteomes" id="UP001056035">
    <property type="component" value="Chromosome"/>
</dbReference>
<keyword evidence="2" id="KW-0378">Hydrolase</keyword>
<name>A0ABY5DS05_9ACTN</name>
<dbReference type="InterPro" id="IPR050266">
    <property type="entry name" value="AB_hydrolase_sf"/>
</dbReference>
<evidence type="ECO:0000259" key="1">
    <source>
        <dbReference type="Pfam" id="PF00561"/>
    </source>
</evidence>
<sequence>MPDVIAHDDTLAGEPVFWLEADGEGDVPVLFVHGVPTSADDWRPFLERTGGLAPDLPGFGRSGKRGDGDYSMHRYGPWLETFLDARGVDRIRLVVHDWGGVGLLLAQAAPERIERLVVINSVPFLPGYEWHRIARAWRTRGLGELLMGSVNRFTLRWLTREANVTPGPLPDEWRARVLEQFDLGTQRAILRLYRSADPEALAAAGKRLGDITCPALVVWGGQDPYLPPRFGAGYAAALGDAELLAVDDAGHWPWLDRPDLVETIAAFLGG</sequence>